<keyword evidence="9" id="KW-1185">Reference proteome</keyword>
<feature type="transmembrane region" description="Helical" evidence="7">
    <location>
        <begin position="212"/>
        <end position="235"/>
    </location>
</feature>
<evidence type="ECO:0000256" key="3">
    <source>
        <dbReference type="ARBA" id="ARBA00022692"/>
    </source>
</evidence>
<dbReference type="GeneID" id="114334384"/>
<reference evidence="8" key="1">
    <citation type="submission" date="2025-05" db="UniProtKB">
        <authorList>
            <consortium name="EnsemblMetazoa"/>
        </authorList>
    </citation>
    <scope>IDENTIFICATION</scope>
</reference>
<evidence type="ECO:0000256" key="1">
    <source>
        <dbReference type="ARBA" id="ARBA00004141"/>
    </source>
</evidence>
<dbReference type="PANTHER" id="PTHR20855:SF15">
    <property type="entry name" value="PROGESTIN AND ADIPOQ RECEPTOR FAMILY MEMBER 3"/>
    <property type="match status" value="1"/>
</dbReference>
<feature type="transmembrane region" description="Helical" evidence="7">
    <location>
        <begin position="273"/>
        <end position="291"/>
    </location>
</feature>
<sequence>MTSKLRLWIAPYSELSLEGDGAFCKPCGKSNMTVTLAAKHEVAIDDNDNETCCTNTKNGIHDHTQSLLEDLPTSEEKEESKKIVDDSDSDDEYDEIYYQKARQLLPYEEAPEYLRHNPYILTGYRRNLKTNLCISSVFWWTNETINIWSHIFGLFLFVALTVYDFMILHVQATLSDKIIVSLFLGCFMTCMAFSALYHTFSCRSEKDCEKYLSYDLFGIALSLLAIYTSGIYYAFWCDTDWQLFYTITVTVIFAVAMALHIPEFNVDPNVKTIVFVAWGLYGVIPTIHWTIKNGGLDNPLVAILLPRVIGMYMISGFAFIIYITKIPERFLAGRFDYIGHSHQWWHIFVVLALYYWHNSGLIYIEYRLNHACPNKMKFP</sequence>
<feature type="compositionally biased region" description="Basic and acidic residues" evidence="6">
    <location>
        <begin position="74"/>
        <end position="85"/>
    </location>
</feature>
<dbReference type="InterPro" id="IPR004254">
    <property type="entry name" value="AdipoR/HlyIII-related"/>
</dbReference>
<keyword evidence="5 7" id="KW-0472">Membrane</keyword>
<feature type="region of interest" description="Disordered" evidence="6">
    <location>
        <begin position="64"/>
        <end position="90"/>
    </location>
</feature>
<evidence type="ECO:0000313" key="8">
    <source>
        <dbReference type="EnsemblMetazoa" id="XP_050504181.1"/>
    </source>
</evidence>
<feature type="transmembrane region" description="Helical" evidence="7">
    <location>
        <begin position="303"/>
        <end position="323"/>
    </location>
</feature>
<dbReference type="Proteomes" id="UP001652700">
    <property type="component" value="Unplaced"/>
</dbReference>
<evidence type="ECO:0000256" key="6">
    <source>
        <dbReference type="SAM" id="MobiDB-lite"/>
    </source>
</evidence>
<evidence type="ECO:0000256" key="2">
    <source>
        <dbReference type="ARBA" id="ARBA00007018"/>
    </source>
</evidence>
<dbReference type="PANTHER" id="PTHR20855">
    <property type="entry name" value="ADIPOR/PROGESTIN RECEPTOR-RELATED"/>
    <property type="match status" value="1"/>
</dbReference>
<comment type="similarity">
    <text evidence="2">Belongs to the ADIPOR family.</text>
</comment>
<dbReference type="Pfam" id="PF03006">
    <property type="entry name" value="HlyIII"/>
    <property type="match status" value="1"/>
</dbReference>
<feature type="transmembrane region" description="Helical" evidence="7">
    <location>
        <begin position="151"/>
        <end position="172"/>
    </location>
</feature>
<evidence type="ECO:0000313" key="9">
    <source>
        <dbReference type="Proteomes" id="UP001652700"/>
    </source>
</evidence>
<evidence type="ECO:0000256" key="4">
    <source>
        <dbReference type="ARBA" id="ARBA00022989"/>
    </source>
</evidence>
<feature type="transmembrane region" description="Helical" evidence="7">
    <location>
        <begin position="178"/>
        <end position="200"/>
    </location>
</feature>
<feature type="transmembrane region" description="Helical" evidence="7">
    <location>
        <begin position="344"/>
        <end position="364"/>
    </location>
</feature>
<organism evidence="8 9">
    <name type="scientific">Diabrotica virgifera virgifera</name>
    <name type="common">western corn rootworm</name>
    <dbReference type="NCBI Taxonomy" id="50390"/>
    <lineage>
        <taxon>Eukaryota</taxon>
        <taxon>Metazoa</taxon>
        <taxon>Ecdysozoa</taxon>
        <taxon>Arthropoda</taxon>
        <taxon>Hexapoda</taxon>
        <taxon>Insecta</taxon>
        <taxon>Pterygota</taxon>
        <taxon>Neoptera</taxon>
        <taxon>Endopterygota</taxon>
        <taxon>Coleoptera</taxon>
        <taxon>Polyphaga</taxon>
        <taxon>Cucujiformia</taxon>
        <taxon>Chrysomeloidea</taxon>
        <taxon>Chrysomelidae</taxon>
        <taxon>Galerucinae</taxon>
        <taxon>Diabroticina</taxon>
        <taxon>Diabroticites</taxon>
        <taxon>Diabrotica</taxon>
    </lineage>
</organism>
<evidence type="ECO:0008006" key="10">
    <source>
        <dbReference type="Google" id="ProtNLM"/>
    </source>
</evidence>
<dbReference type="EnsemblMetazoa" id="XM_050648224.1">
    <property type="protein sequence ID" value="XP_050504181.1"/>
    <property type="gene ID" value="LOC114334384"/>
</dbReference>
<keyword evidence="3 7" id="KW-0812">Transmembrane</keyword>
<proteinExistence type="inferred from homology"/>
<accession>A0ABM5K1W6</accession>
<feature type="transmembrane region" description="Helical" evidence="7">
    <location>
        <begin position="241"/>
        <end position="261"/>
    </location>
</feature>
<dbReference type="RefSeq" id="XP_050504181.1">
    <property type="nucleotide sequence ID" value="XM_050648224.1"/>
</dbReference>
<keyword evidence="4 7" id="KW-1133">Transmembrane helix</keyword>
<name>A0ABM5K1W6_DIAVI</name>
<comment type="subcellular location">
    <subcellularLocation>
        <location evidence="1">Membrane</location>
        <topology evidence="1">Multi-pass membrane protein</topology>
    </subcellularLocation>
</comment>
<evidence type="ECO:0000256" key="5">
    <source>
        <dbReference type="ARBA" id="ARBA00023136"/>
    </source>
</evidence>
<evidence type="ECO:0000256" key="7">
    <source>
        <dbReference type="SAM" id="Phobius"/>
    </source>
</evidence>
<protein>
    <recommendedName>
        <fullName evidence="10">Progestin and adipoQ receptor family member 3</fullName>
    </recommendedName>
</protein>